<dbReference type="AlphaFoldDB" id="A0A5P1ETM0"/>
<dbReference type="EMBL" id="CM007385">
    <property type="protein sequence ID" value="ONK69316.1"/>
    <property type="molecule type" value="Genomic_DNA"/>
</dbReference>
<evidence type="ECO:0000313" key="1">
    <source>
        <dbReference type="EMBL" id="ONK69316.1"/>
    </source>
</evidence>
<accession>A0A5P1ETM0</accession>
<sequence length="109" mass="12069">MGSPSRTVEVTVDDGVDKESSASIERARHRWRAQCRSTLSSRSVDDDVDGKSSASVEIVKLIKLTSMREQCRMVEVDSVERDPCVDPNESGCKATRIQVLNTPRCTNNV</sequence>
<dbReference type="Gramene" id="ONK69316">
    <property type="protein sequence ID" value="ONK69316"/>
    <property type="gene ID" value="A4U43_C05F21570"/>
</dbReference>
<evidence type="ECO:0000313" key="2">
    <source>
        <dbReference type="Proteomes" id="UP000243459"/>
    </source>
</evidence>
<dbReference type="Proteomes" id="UP000243459">
    <property type="component" value="Chromosome 5"/>
</dbReference>
<proteinExistence type="predicted"/>
<reference evidence="2" key="1">
    <citation type="journal article" date="2017" name="Nat. Commun.">
        <title>The asparagus genome sheds light on the origin and evolution of a young Y chromosome.</title>
        <authorList>
            <person name="Harkess A."/>
            <person name="Zhou J."/>
            <person name="Xu C."/>
            <person name="Bowers J.E."/>
            <person name="Van der Hulst R."/>
            <person name="Ayyampalayam S."/>
            <person name="Mercati F."/>
            <person name="Riccardi P."/>
            <person name="McKain M.R."/>
            <person name="Kakrana A."/>
            <person name="Tang H."/>
            <person name="Ray J."/>
            <person name="Groenendijk J."/>
            <person name="Arikit S."/>
            <person name="Mathioni S.M."/>
            <person name="Nakano M."/>
            <person name="Shan H."/>
            <person name="Telgmann-Rauber A."/>
            <person name="Kanno A."/>
            <person name="Yue Z."/>
            <person name="Chen H."/>
            <person name="Li W."/>
            <person name="Chen Y."/>
            <person name="Xu X."/>
            <person name="Zhang Y."/>
            <person name="Luo S."/>
            <person name="Chen H."/>
            <person name="Gao J."/>
            <person name="Mao Z."/>
            <person name="Pires J.C."/>
            <person name="Luo M."/>
            <person name="Kudrna D."/>
            <person name="Wing R.A."/>
            <person name="Meyers B.C."/>
            <person name="Yi K."/>
            <person name="Kong H."/>
            <person name="Lavrijsen P."/>
            <person name="Sunseri F."/>
            <person name="Falavigna A."/>
            <person name="Ye Y."/>
            <person name="Leebens-Mack J.H."/>
            <person name="Chen G."/>
        </authorList>
    </citation>
    <scope>NUCLEOTIDE SEQUENCE [LARGE SCALE GENOMIC DNA]</scope>
    <source>
        <strain evidence="2">cv. DH0086</strain>
    </source>
</reference>
<protein>
    <submittedName>
        <fullName evidence="1">Uncharacterized protein</fullName>
    </submittedName>
</protein>
<name>A0A5P1ETM0_ASPOF</name>
<keyword evidence="2" id="KW-1185">Reference proteome</keyword>
<organism evidence="1 2">
    <name type="scientific">Asparagus officinalis</name>
    <name type="common">Garden asparagus</name>
    <dbReference type="NCBI Taxonomy" id="4686"/>
    <lineage>
        <taxon>Eukaryota</taxon>
        <taxon>Viridiplantae</taxon>
        <taxon>Streptophyta</taxon>
        <taxon>Embryophyta</taxon>
        <taxon>Tracheophyta</taxon>
        <taxon>Spermatophyta</taxon>
        <taxon>Magnoliopsida</taxon>
        <taxon>Liliopsida</taxon>
        <taxon>Asparagales</taxon>
        <taxon>Asparagaceae</taxon>
        <taxon>Asparagoideae</taxon>
        <taxon>Asparagus</taxon>
    </lineage>
</organism>
<gene>
    <name evidence="1" type="ORF">A4U43_C05F21570</name>
</gene>